<dbReference type="Proteomes" id="UP000014071">
    <property type="component" value="Unassembled WGS sequence"/>
</dbReference>
<keyword evidence="3" id="KW-1185">Reference proteome</keyword>
<keyword evidence="1" id="KW-0732">Signal</keyword>
<dbReference type="OrthoDB" id="2555101at2759"/>
<feature type="chain" id="PRO_5004478338" evidence="1">
    <location>
        <begin position="23"/>
        <end position="157"/>
    </location>
</feature>
<dbReference type="AlphaFoldDB" id="R9P6A9"/>
<name>R9P6A9_PSEHS</name>
<proteinExistence type="predicted"/>
<protein>
    <submittedName>
        <fullName evidence="2">Uncharacterized protein</fullName>
    </submittedName>
</protein>
<reference evidence="3" key="1">
    <citation type="journal article" date="2013" name="Genome Announc.">
        <title>Draft genome sequence of the basidiomycetous yeast-like fungus Pseudozyma hubeiensis SY62, which produces an abundant amount of the biosurfactant mannosylerythritol lipids.</title>
        <authorList>
            <person name="Konishi M."/>
            <person name="Hatada Y."/>
            <person name="Horiuchi J."/>
        </authorList>
    </citation>
    <scope>NUCLEOTIDE SEQUENCE [LARGE SCALE GENOMIC DNA]</scope>
    <source>
        <strain evidence="3">SY62</strain>
    </source>
</reference>
<sequence length="157" mass="17924">MLSKLFLTLCLISCLFPPFAFAQQWLANGPAEYASRCAPGTKASGEYVCFTYNFDITMTAIGGVYQGYANADGTDPAGNGESFTPANRLLELRLRMLLVRRNCHHHASGIRHSRRTDLRKRQCDSVILCKQDRVVTLIKNDKVWRKIILEHQYRYHL</sequence>
<dbReference type="HOGENOM" id="CLU_1678714_0_0_1"/>
<evidence type="ECO:0000256" key="1">
    <source>
        <dbReference type="SAM" id="SignalP"/>
    </source>
</evidence>
<dbReference type="GeneID" id="24109809"/>
<dbReference type="EMBL" id="DF238808">
    <property type="protein sequence ID" value="GAC96943.1"/>
    <property type="molecule type" value="Genomic_DNA"/>
</dbReference>
<dbReference type="RefSeq" id="XP_012190530.1">
    <property type="nucleotide sequence ID" value="XM_012335140.1"/>
</dbReference>
<evidence type="ECO:0000313" key="3">
    <source>
        <dbReference type="Proteomes" id="UP000014071"/>
    </source>
</evidence>
<evidence type="ECO:0000313" key="2">
    <source>
        <dbReference type="EMBL" id="GAC96943.1"/>
    </source>
</evidence>
<organism evidence="2 3">
    <name type="scientific">Pseudozyma hubeiensis (strain SY62)</name>
    <name type="common">Yeast</name>
    <dbReference type="NCBI Taxonomy" id="1305764"/>
    <lineage>
        <taxon>Eukaryota</taxon>
        <taxon>Fungi</taxon>
        <taxon>Dikarya</taxon>
        <taxon>Basidiomycota</taxon>
        <taxon>Ustilaginomycotina</taxon>
        <taxon>Ustilaginomycetes</taxon>
        <taxon>Ustilaginales</taxon>
        <taxon>Ustilaginaceae</taxon>
        <taxon>Pseudozyma</taxon>
    </lineage>
</organism>
<gene>
    <name evidence="2" type="ORF">PHSY_004527</name>
</gene>
<accession>R9P6A9</accession>
<feature type="signal peptide" evidence="1">
    <location>
        <begin position="1"/>
        <end position="22"/>
    </location>
</feature>